<keyword evidence="2" id="KW-1185">Reference proteome</keyword>
<reference evidence="1" key="3">
    <citation type="submission" date="2015-04" db="UniProtKB">
        <authorList>
            <consortium name="EnsemblPlants"/>
        </authorList>
    </citation>
    <scope>IDENTIFICATION</scope>
</reference>
<name>A0A0D9X002_9ORYZ</name>
<evidence type="ECO:0000313" key="1">
    <source>
        <dbReference type="EnsemblPlants" id="LPERR07G15200.1"/>
    </source>
</evidence>
<dbReference type="EnsemblPlants" id="LPERR07G15200.1">
    <property type="protein sequence ID" value="LPERR07G15200.1"/>
    <property type="gene ID" value="LPERR07G15200"/>
</dbReference>
<organism evidence="1 2">
    <name type="scientific">Leersia perrieri</name>
    <dbReference type="NCBI Taxonomy" id="77586"/>
    <lineage>
        <taxon>Eukaryota</taxon>
        <taxon>Viridiplantae</taxon>
        <taxon>Streptophyta</taxon>
        <taxon>Embryophyta</taxon>
        <taxon>Tracheophyta</taxon>
        <taxon>Spermatophyta</taxon>
        <taxon>Magnoliopsida</taxon>
        <taxon>Liliopsida</taxon>
        <taxon>Poales</taxon>
        <taxon>Poaceae</taxon>
        <taxon>BOP clade</taxon>
        <taxon>Oryzoideae</taxon>
        <taxon>Oryzeae</taxon>
        <taxon>Oryzinae</taxon>
        <taxon>Leersia</taxon>
    </lineage>
</organism>
<proteinExistence type="predicted"/>
<protein>
    <submittedName>
        <fullName evidence="1">Uncharacterized protein</fullName>
    </submittedName>
</protein>
<evidence type="ECO:0000313" key="2">
    <source>
        <dbReference type="Proteomes" id="UP000032180"/>
    </source>
</evidence>
<reference evidence="2" key="2">
    <citation type="submission" date="2013-12" db="EMBL/GenBank/DDBJ databases">
        <authorList>
            <person name="Yu Y."/>
            <person name="Lee S."/>
            <person name="de Baynast K."/>
            <person name="Wissotski M."/>
            <person name="Liu L."/>
            <person name="Talag J."/>
            <person name="Goicoechea J."/>
            <person name="Angelova A."/>
            <person name="Jetty R."/>
            <person name="Kudrna D."/>
            <person name="Golser W."/>
            <person name="Rivera L."/>
            <person name="Zhang J."/>
            <person name="Wing R."/>
        </authorList>
    </citation>
    <scope>NUCLEOTIDE SEQUENCE</scope>
</reference>
<sequence>MAGLDLNQPFKWDEVDDLEGEIPDLNYNYVWYSESEVCFIGEMKKTSTMQPPPPPAMTAAWKMKVERMM</sequence>
<dbReference type="Proteomes" id="UP000032180">
    <property type="component" value="Chromosome 7"/>
</dbReference>
<accession>A0A0D9X002</accession>
<dbReference type="HOGENOM" id="CLU_2779518_0_0_1"/>
<reference evidence="1 2" key="1">
    <citation type="submission" date="2012-08" db="EMBL/GenBank/DDBJ databases">
        <title>Oryza genome evolution.</title>
        <authorList>
            <person name="Wing R.A."/>
        </authorList>
    </citation>
    <scope>NUCLEOTIDE SEQUENCE</scope>
</reference>
<dbReference type="AlphaFoldDB" id="A0A0D9X002"/>
<dbReference type="Gramene" id="LPERR07G15200.1">
    <property type="protein sequence ID" value="LPERR07G15200.1"/>
    <property type="gene ID" value="LPERR07G15200"/>
</dbReference>